<keyword evidence="2" id="KW-1133">Transmembrane helix</keyword>
<organism evidence="3 4">
    <name type="scientific">Prorocentrum cordatum</name>
    <dbReference type="NCBI Taxonomy" id="2364126"/>
    <lineage>
        <taxon>Eukaryota</taxon>
        <taxon>Sar</taxon>
        <taxon>Alveolata</taxon>
        <taxon>Dinophyceae</taxon>
        <taxon>Prorocentrales</taxon>
        <taxon>Prorocentraceae</taxon>
        <taxon>Prorocentrum</taxon>
    </lineage>
</organism>
<protein>
    <submittedName>
        <fullName evidence="3">Uncharacterized protein</fullName>
    </submittedName>
</protein>
<gene>
    <name evidence="3" type="ORF">PCOR1329_LOCUS4787</name>
</gene>
<feature type="transmembrane region" description="Helical" evidence="2">
    <location>
        <begin position="289"/>
        <end position="322"/>
    </location>
</feature>
<evidence type="ECO:0000313" key="4">
    <source>
        <dbReference type="Proteomes" id="UP001189429"/>
    </source>
</evidence>
<evidence type="ECO:0000256" key="2">
    <source>
        <dbReference type="SAM" id="Phobius"/>
    </source>
</evidence>
<dbReference type="EMBL" id="CAUYUJ010001237">
    <property type="protein sequence ID" value="CAK0794975.1"/>
    <property type="molecule type" value="Genomic_DNA"/>
</dbReference>
<evidence type="ECO:0000256" key="1">
    <source>
        <dbReference type="SAM" id="MobiDB-lite"/>
    </source>
</evidence>
<accession>A0ABN9PTW2</accession>
<reference evidence="3" key="1">
    <citation type="submission" date="2023-10" db="EMBL/GenBank/DDBJ databases">
        <authorList>
            <person name="Chen Y."/>
            <person name="Shah S."/>
            <person name="Dougan E. K."/>
            <person name="Thang M."/>
            <person name="Chan C."/>
        </authorList>
    </citation>
    <scope>NUCLEOTIDE SEQUENCE [LARGE SCALE GENOMIC DNA]</scope>
</reference>
<keyword evidence="4" id="KW-1185">Reference proteome</keyword>
<comment type="caution">
    <text evidence="3">The sequence shown here is derived from an EMBL/GenBank/DDBJ whole genome shotgun (WGS) entry which is preliminary data.</text>
</comment>
<sequence length="498" mass="54725">MAVATTSLPSASVAPIGRTSERWRYKVPSAISARTSALGPTLDSDGIATEINKGHRLGEQLDVFGDADTVLGFKGSHSEDPWELNPDFREVPFEFLREELWREVLAAPFHASEAIAVLEARASNAGSRHILRSFRAFNKRHLKLGNELGVILAPFQRQMFASYSIAANVRFERRWIPSEFNRSDHGSRRWETKVARPLDKASQRGRPFEGSSREERAARRAVASCEFHGTQEGTHPFLEVNATAPATQDVYLDCKLELECFVVARALSLATPAEDDRAPTNSPSLARPLMLWILTCLVALIMIVNLNAPMAALMALPFFLAYLRPSEAGGLLEEDLVPPSASPAFFVLCLLPSDRGEVSEVRNSDESIMPDFVEAEWLDDLPRAVKSGSPRRPLFRWASDKSVRRNEAHALTQQQEATPPAAITKRARDPPGQLERLLRENLGGQRKRGASGRASTGPRSAAALRAARGSANLSRAVCERGLAAEGWDYIDGAQADLA</sequence>
<dbReference type="Proteomes" id="UP001189429">
    <property type="component" value="Unassembled WGS sequence"/>
</dbReference>
<evidence type="ECO:0000313" key="3">
    <source>
        <dbReference type="EMBL" id="CAK0794975.1"/>
    </source>
</evidence>
<feature type="region of interest" description="Disordered" evidence="1">
    <location>
        <begin position="441"/>
        <end position="460"/>
    </location>
</feature>
<keyword evidence="2" id="KW-0812">Transmembrane</keyword>
<keyword evidence="2" id="KW-0472">Membrane</keyword>
<feature type="non-terminal residue" evidence="3">
    <location>
        <position position="498"/>
    </location>
</feature>
<feature type="region of interest" description="Disordered" evidence="1">
    <location>
        <begin position="405"/>
        <end position="432"/>
    </location>
</feature>
<name>A0ABN9PTW2_9DINO</name>
<proteinExistence type="predicted"/>